<keyword evidence="1" id="KW-0812">Transmembrane</keyword>
<dbReference type="EMBL" id="GBRH01189972">
    <property type="protein sequence ID" value="JAE07924.1"/>
    <property type="molecule type" value="Transcribed_RNA"/>
</dbReference>
<proteinExistence type="predicted"/>
<reference evidence="2" key="2">
    <citation type="journal article" date="2015" name="Data Brief">
        <title>Shoot transcriptome of the giant reed, Arundo donax.</title>
        <authorList>
            <person name="Barrero R.A."/>
            <person name="Guerrero F.D."/>
            <person name="Moolhuijzen P."/>
            <person name="Goolsby J.A."/>
            <person name="Tidwell J."/>
            <person name="Bellgard S.E."/>
            <person name="Bellgard M.I."/>
        </authorList>
    </citation>
    <scope>NUCLEOTIDE SEQUENCE</scope>
    <source>
        <tissue evidence="2">Shoot tissue taken approximately 20 cm above the soil surface</tissue>
    </source>
</reference>
<protein>
    <submittedName>
        <fullName evidence="2">Uncharacterized protein</fullName>
    </submittedName>
</protein>
<keyword evidence="1" id="KW-1133">Transmembrane helix</keyword>
<dbReference type="AlphaFoldDB" id="A0A0A9F9N4"/>
<keyword evidence="1" id="KW-0472">Membrane</keyword>
<sequence length="63" mass="7466">MLSDSFLIELAPQRFKKTCNFVQFVVFCYKLRNETLHFPQHNYGFVVCMALALLWLLMLVLHS</sequence>
<accession>A0A0A9F9N4</accession>
<reference evidence="2" key="1">
    <citation type="submission" date="2014-09" db="EMBL/GenBank/DDBJ databases">
        <authorList>
            <person name="Magalhaes I.L.F."/>
            <person name="Oliveira U."/>
            <person name="Santos F.R."/>
            <person name="Vidigal T.H.D.A."/>
            <person name="Brescovit A.D."/>
            <person name="Santos A.J."/>
        </authorList>
    </citation>
    <scope>NUCLEOTIDE SEQUENCE</scope>
    <source>
        <tissue evidence="2">Shoot tissue taken approximately 20 cm above the soil surface</tissue>
    </source>
</reference>
<feature type="transmembrane region" description="Helical" evidence="1">
    <location>
        <begin position="43"/>
        <end position="61"/>
    </location>
</feature>
<evidence type="ECO:0000313" key="2">
    <source>
        <dbReference type="EMBL" id="JAE07924.1"/>
    </source>
</evidence>
<evidence type="ECO:0000256" key="1">
    <source>
        <dbReference type="SAM" id="Phobius"/>
    </source>
</evidence>
<name>A0A0A9F9N4_ARUDO</name>
<organism evidence="2">
    <name type="scientific">Arundo donax</name>
    <name type="common">Giant reed</name>
    <name type="synonym">Donax arundinaceus</name>
    <dbReference type="NCBI Taxonomy" id="35708"/>
    <lineage>
        <taxon>Eukaryota</taxon>
        <taxon>Viridiplantae</taxon>
        <taxon>Streptophyta</taxon>
        <taxon>Embryophyta</taxon>
        <taxon>Tracheophyta</taxon>
        <taxon>Spermatophyta</taxon>
        <taxon>Magnoliopsida</taxon>
        <taxon>Liliopsida</taxon>
        <taxon>Poales</taxon>
        <taxon>Poaceae</taxon>
        <taxon>PACMAD clade</taxon>
        <taxon>Arundinoideae</taxon>
        <taxon>Arundineae</taxon>
        <taxon>Arundo</taxon>
    </lineage>
</organism>